<dbReference type="InterPro" id="IPR011990">
    <property type="entry name" value="TPR-like_helical_dom_sf"/>
</dbReference>
<dbReference type="Gene3D" id="1.25.40.10">
    <property type="entry name" value="Tetratricopeptide repeat domain"/>
    <property type="match status" value="3"/>
</dbReference>
<dbReference type="GO" id="GO:0006493">
    <property type="term" value="P:protein O-linked glycosylation"/>
    <property type="evidence" value="ECO:0007669"/>
    <property type="project" value="InterPro"/>
</dbReference>
<dbReference type="SMART" id="SM00028">
    <property type="entry name" value="TPR"/>
    <property type="match status" value="4"/>
</dbReference>
<feature type="transmembrane region" description="Helical" evidence="1">
    <location>
        <begin position="52"/>
        <end position="70"/>
    </location>
</feature>
<keyword evidence="1" id="KW-0812">Transmembrane</keyword>
<feature type="non-terminal residue" evidence="2">
    <location>
        <position position="311"/>
    </location>
</feature>
<evidence type="ECO:0000256" key="1">
    <source>
        <dbReference type="SAM" id="Phobius"/>
    </source>
</evidence>
<gene>
    <name evidence="2" type="ORF">METZ01_LOCUS362426</name>
</gene>
<feature type="transmembrane region" description="Helical" evidence="1">
    <location>
        <begin position="120"/>
        <end position="137"/>
    </location>
</feature>
<dbReference type="PANTHER" id="PTHR44366:SF1">
    <property type="entry name" value="UDP-N-ACETYLGLUCOSAMINE--PEPTIDE N-ACETYLGLUCOSAMINYLTRANSFERASE 110 KDA SUBUNIT"/>
    <property type="match status" value="1"/>
</dbReference>
<sequence>NNNLVKRQERTTKVLRTFFTTRTLPILAAYMLVSFAYGSINMMEGFLKSEQAINVVEIFVITSTILHYYFDGFIWKMKDRKNQANLGIKAEDGIKRIGARSIQSRLFRLSSYFRETGRQLAYFALPVAGLALFQFYWTADEADAREKMVELFPDLAGAHNNLGVFYSRLGDWDKASGEYRRALELDQGAYEAHKNLGLLYAQQGLLDEAHAHYQQAIDNKPEYVEALNSQGLVFMQLGQVDKAQQRFMEALAEFEYAPAYNNLGTAYLRDKNYMAAIRAYKKAIALDGNNATHHFNLGLAFQKAVQNEGAV</sequence>
<keyword evidence="1" id="KW-0472">Membrane</keyword>
<dbReference type="PANTHER" id="PTHR44366">
    <property type="entry name" value="UDP-N-ACETYLGLUCOSAMINE--PEPTIDE N-ACETYLGLUCOSAMINYLTRANSFERASE 110 KDA SUBUNIT"/>
    <property type="match status" value="1"/>
</dbReference>
<dbReference type="Pfam" id="PF13424">
    <property type="entry name" value="TPR_12"/>
    <property type="match status" value="1"/>
</dbReference>
<organism evidence="2">
    <name type="scientific">marine metagenome</name>
    <dbReference type="NCBI Taxonomy" id="408172"/>
    <lineage>
        <taxon>unclassified sequences</taxon>
        <taxon>metagenomes</taxon>
        <taxon>ecological metagenomes</taxon>
    </lineage>
</organism>
<accession>A0A382SJ34</accession>
<dbReference type="InterPro" id="IPR037919">
    <property type="entry name" value="OGT"/>
</dbReference>
<dbReference type="PROSITE" id="PS50293">
    <property type="entry name" value="TPR_REGION"/>
    <property type="match status" value="2"/>
</dbReference>
<dbReference type="AlphaFoldDB" id="A0A382SJ34"/>
<evidence type="ECO:0000313" key="2">
    <source>
        <dbReference type="EMBL" id="SVD09572.1"/>
    </source>
</evidence>
<feature type="transmembrane region" description="Helical" evidence="1">
    <location>
        <begin position="21"/>
        <end position="40"/>
    </location>
</feature>
<dbReference type="PROSITE" id="PS50005">
    <property type="entry name" value="TPR"/>
    <property type="match status" value="3"/>
</dbReference>
<dbReference type="InterPro" id="IPR019734">
    <property type="entry name" value="TPR_rpt"/>
</dbReference>
<name>A0A382SJ34_9ZZZZ</name>
<dbReference type="Pfam" id="PF13414">
    <property type="entry name" value="TPR_11"/>
    <property type="match status" value="1"/>
</dbReference>
<dbReference type="GO" id="GO:0097363">
    <property type="term" value="F:protein O-acetylglucosaminyltransferase activity"/>
    <property type="evidence" value="ECO:0007669"/>
    <property type="project" value="TreeGrafter"/>
</dbReference>
<dbReference type="EMBL" id="UINC01129291">
    <property type="protein sequence ID" value="SVD09572.1"/>
    <property type="molecule type" value="Genomic_DNA"/>
</dbReference>
<protein>
    <submittedName>
        <fullName evidence="2">Uncharacterized protein</fullName>
    </submittedName>
</protein>
<keyword evidence="1" id="KW-1133">Transmembrane helix</keyword>
<reference evidence="2" key="1">
    <citation type="submission" date="2018-05" db="EMBL/GenBank/DDBJ databases">
        <authorList>
            <person name="Lanie J.A."/>
            <person name="Ng W.-L."/>
            <person name="Kazmierczak K.M."/>
            <person name="Andrzejewski T.M."/>
            <person name="Davidsen T.M."/>
            <person name="Wayne K.J."/>
            <person name="Tettelin H."/>
            <person name="Glass J.I."/>
            <person name="Rusch D."/>
            <person name="Podicherti R."/>
            <person name="Tsui H.-C.T."/>
            <person name="Winkler M.E."/>
        </authorList>
    </citation>
    <scope>NUCLEOTIDE SEQUENCE</scope>
</reference>
<feature type="non-terminal residue" evidence="2">
    <location>
        <position position="1"/>
    </location>
</feature>
<proteinExistence type="predicted"/>
<dbReference type="SUPFAM" id="SSF48452">
    <property type="entry name" value="TPR-like"/>
    <property type="match status" value="1"/>
</dbReference>